<keyword evidence="4" id="KW-1185">Reference proteome</keyword>
<proteinExistence type="predicted"/>
<dbReference type="RefSeq" id="WP_090827908.1">
    <property type="nucleotide sequence ID" value="NZ_FOBH01000003.1"/>
</dbReference>
<dbReference type="AlphaFoldDB" id="A0A1H7K2M5"/>
<sequence>MSINPARMLFSLFLATSSAAFAVPAAAFTFQDDPSSTWGGDSSIPHTFVGNTITYQNLYAQNLTANSLPGLSFAIPFIWPLAESGAIPMQWRNDLNGWYTNDFNNMGTSLTVSLTAPASSSVAMSEIADLTGSQQLPLTEPCQSGSPSCTPAPYPSETRNLDDRIPVIALGAFAPNETKNFDVSFTYTFGDQRTGALRTAFIANTVSAIAPIPEPETYALFLAGLGLLSLMIGRHRLAS</sequence>
<dbReference type="EMBL" id="FOBH01000003">
    <property type="protein sequence ID" value="SEK81113.1"/>
    <property type="molecule type" value="Genomic_DNA"/>
</dbReference>
<evidence type="ECO:0000313" key="3">
    <source>
        <dbReference type="EMBL" id="SEK81113.1"/>
    </source>
</evidence>
<evidence type="ECO:0000313" key="4">
    <source>
        <dbReference type="Proteomes" id="UP000198620"/>
    </source>
</evidence>
<reference evidence="3 4" key="1">
    <citation type="submission" date="2016-10" db="EMBL/GenBank/DDBJ databases">
        <authorList>
            <person name="de Groot N.N."/>
        </authorList>
    </citation>
    <scope>NUCLEOTIDE SEQUENCE [LARGE SCALE GENOMIC DNA]</scope>
    <source>
        <strain evidence="3 4">Nv1</strain>
    </source>
</reference>
<accession>A0A1H7K2M5</accession>
<gene>
    <name evidence="3" type="ORF">SAMN05216387_10388</name>
</gene>
<name>A0A1H7K2M5_9PROT</name>
<feature type="chain" id="PRO_5011777428" evidence="1">
    <location>
        <begin position="23"/>
        <end position="239"/>
    </location>
</feature>
<protein>
    <submittedName>
        <fullName evidence="3">PEP-CTERM protein-sorting domain-containing protein</fullName>
    </submittedName>
</protein>
<dbReference type="Pfam" id="PF07589">
    <property type="entry name" value="PEP-CTERM"/>
    <property type="match status" value="1"/>
</dbReference>
<dbReference type="NCBIfam" id="TIGR02595">
    <property type="entry name" value="PEP_CTERM"/>
    <property type="match status" value="1"/>
</dbReference>
<feature type="signal peptide" evidence="1">
    <location>
        <begin position="1"/>
        <end position="22"/>
    </location>
</feature>
<keyword evidence="1" id="KW-0732">Signal</keyword>
<dbReference type="InterPro" id="IPR013424">
    <property type="entry name" value="Ice-binding_C"/>
</dbReference>
<organism evidence="3 4">
    <name type="scientific">Nitrosovibrio tenuis</name>
    <dbReference type="NCBI Taxonomy" id="1233"/>
    <lineage>
        <taxon>Bacteria</taxon>
        <taxon>Pseudomonadati</taxon>
        <taxon>Pseudomonadota</taxon>
        <taxon>Betaproteobacteria</taxon>
        <taxon>Nitrosomonadales</taxon>
        <taxon>Nitrosomonadaceae</taxon>
        <taxon>Nitrosovibrio</taxon>
    </lineage>
</organism>
<dbReference type="OrthoDB" id="8565006at2"/>
<evidence type="ECO:0000256" key="1">
    <source>
        <dbReference type="SAM" id="SignalP"/>
    </source>
</evidence>
<evidence type="ECO:0000259" key="2">
    <source>
        <dbReference type="Pfam" id="PF07589"/>
    </source>
</evidence>
<feature type="domain" description="Ice-binding protein C-terminal" evidence="2">
    <location>
        <begin position="211"/>
        <end position="234"/>
    </location>
</feature>
<dbReference type="Proteomes" id="UP000198620">
    <property type="component" value="Unassembled WGS sequence"/>
</dbReference>